<gene>
    <name evidence="3" type="ORF">FB389_1951</name>
</gene>
<keyword evidence="2" id="KW-0812">Transmembrane</keyword>
<dbReference type="EMBL" id="VFNV01000001">
    <property type="protein sequence ID" value="TQK77234.1"/>
    <property type="molecule type" value="Genomic_DNA"/>
</dbReference>
<evidence type="ECO:0000313" key="3">
    <source>
        <dbReference type="EMBL" id="TQK77234.1"/>
    </source>
</evidence>
<keyword evidence="2" id="KW-0472">Membrane</keyword>
<feature type="transmembrane region" description="Helical" evidence="2">
    <location>
        <begin position="121"/>
        <end position="142"/>
    </location>
</feature>
<dbReference type="RefSeq" id="WP_142113066.1">
    <property type="nucleotide sequence ID" value="NZ_BAAATB010000006.1"/>
</dbReference>
<dbReference type="Proteomes" id="UP000316181">
    <property type="component" value="Unassembled WGS sequence"/>
</dbReference>
<feature type="transmembrane region" description="Helical" evidence="2">
    <location>
        <begin position="84"/>
        <end position="109"/>
    </location>
</feature>
<feature type="transmembrane region" description="Helical" evidence="2">
    <location>
        <begin position="54"/>
        <end position="72"/>
    </location>
</feature>
<feature type="region of interest" description="Disordered" evidence="1">
    <location>
        <begin position="1"/>
        <end position="31"/>
    </location>
</feature>
<keyword evidence="2" id="KW-1133">Transmembrane helix</keyword>
<dbReference type="AlphaFoldDB" id="A0A542SRL4"/>
<feature type="compositionally biased region" description="Low complexity" evidence="1">
    <location>
        <begin position="8"/>
        <end position="31"/>
    </location>
</feature>
<protein>
    <submittedName>
        <fullName evidence="3">Uncharacterized protein</fullName>
    </submittedName>
</protein>
<evidence type="ECO:0000256" key="2">
    <source>
        <dbReference type="SAM" id="Phobius"/>
    </source>
</evidence>
<accession>A0A542SRL4</accession>
<proteinExistence type="predicted"/>
<comment type="caution">
    <text evidence="3">The sequence shown here is derived from an EMBL/GenBank/DDBJ whole genome shotgun (WGS) entry which is preliminary data.</text>
</comment>
<evidence type="ECO:0000256" key="1">
    <source>
        <dbReference type="SAM" id="MobiDB-lite"/>
    </source>
</evidence>
<organism evidence="3 4">
    <name type="scientific">Rarobacter incanus</name>
    <dbReference type="NCBI Taxonomy" id="153494"/>
    <lineage>
        <taxon>Bacteria</taxon>
        <taxon>Bacillati</taxon>
        <taxon>Actinomycetota</taxon>
        <taxon>Actinomycetes</taxon>
        <taxon>Micrococcales</taxon>
        <taxon>Rarobacteraceae</taxon>
        <taxon>Rarobacter</taxon>
    </lineage>
</organism>
<name>A0A542SRL4_9MICO</name>
<reference evidence="3 4" key="1">
    <citation type="submission" date="2019-06" db="EMBL/GenBank/DDBJ databases">
        <title>Sequencing the genomes of 1000 actinobacteria strains.</title>
        <authorList>
            <person name="Klenk H.-P."/>
        </authorList>
    </citation>
    <scope>NUCLEOTIDE SEQUENCE [LARGE SCALE GENOMIC DNA]</scope>
    <source>
        <strain evidence="3 4">DSM 10596</strain>
    </source>
</reference>
<sequence length="144" mass="15601">MPHSNEYPTTPADLTVPATPADPTAPAIPASPARRSLTRRDVPKILGKTAKRWLPFYAVLVLAVLSPVITMLPDEDGNDWRVVALPIVFAYMVALAPVFYAICVVLAVIGKVAFRWAIDKAVWVGVIAGSTAAAAYFIWVWVTN</sequence>
<keyword evidence="4" id="KW-1185">Reference proteome</keyword>
<evidence type="ECO:0000313" key="4">
    <source>
        <dbReference type="Proteomes" id="UP000316181"/>
    </source>
</evidence>